<feature type="region of interest" description="Disordered" evidence="5">
    <location>
        <begin position="1"/>
        <end position="20"/>
    </location>
</feature>
<organism evidence="7 8">
    <name type="scientific">Favolaschia claudopus</name>
    <dbReference type="NCBI Taxonomy" id="2862362"/>
    <lineage>
        <taxon>Eukaryota</taxon>
        <taxon>Fungi</taxon>
        <taxon>Dikarya</taxon>
        <taxon>Basidiomycota</taxon>
        <taxon>Agaricomycotina</taxon>
        <taxon>Agaricomycetes</taxon>
        <taxon>Agaricomycetidae</taxon>
        <taxon>Agaricales</taxon>
        <taxon>Marasmiineae</taxon>
        <taxon>Mycenaceae</taxon>
        <taxon>Favolaschia</taxon>
    </lineage>
</organism>
<evidence type="ECO:0000256" key="3">
    <source>
        <dbReference type="ARBA" id="ARBA00022833"/>
    </source>
</evidence>
<name>A0AAW0CE91_9AGAR</name>
<sequence length="509" mass="57420">MPRRSKAKGTAPPSIPTGGMLMSQIPDFREDISKWNAAWEAQFPFFDTIFGNLEVAVLALESLPPQSLFPAEKSLECDYRLIRKLRALQEEMHVLAVTSVLQPDFPWKTLTPAAREEHLLEGLLRTNLDDADGQYQRMFTSDIILSSLAADGENFLSLVKKLIPYGEITLGDSGYISYPHPKWNEDTILRLNKSGHEATVRKFIVLRDDFLAYFVYNTILSLIGTPRPSQIILKESGGKQTTTVDWGRIPLKPVKTAKSQASNAPPLYRLAHLCDGCKQPENDGARFSVCKNCNNKVSRKVYYCSRTCQISYWPEHKKVCGKQLDNTIIQNPTLRTPASLADDVFLLRRIGPARDGYVRSPALLRQIQYLDIAPFRDYAFFSLTGPKPVAVLAFIPRLVYRLTIQTAMCTGDSRCVAGICQVALNSGAYGDEFMQQIIAEYGYSAKAGFEFAHATRNEWSLVGQWDHEFLMSELGSKFRGLVGQEFDTVSPDVIREVVTNLREWWPRRS</sequence>
<evidence type="ECO:0000256" key="1">
    <source>
        <dbReference type="ARBA" id="ARBA00022723"/>
    </source>
</evidence>
<keyword evidence="3" id="KW-0862">Zinc</keyword>
<proteinExistence type="predicted"/>
<evidence type="ECO:0000259" key="6">
    <source>
        <dbReference type="PROSITE" id="PS50865"/>
    </source>
</evidence>
<dbReference type="SUPFAM" id="SSF144232">
    <property type="entry name" value="HIT/MYND zinc finger-like"/>
    <property type="match status" value="1"/>
</dbReference>
<evidence type="ECO:0000313" key="7">
    <source>
        <dbReference type="EMBL" id="KAK7036090.1"/>
    </source>
</evidence>
<dbReference type="InterPro" id="IPR002893">
    <property type="entry name" value="Znf_MYND"/>
</dbReference>
<keyword evidence="8" id="KW-1185">Reference proteome</keyword>
<dbReference type="EMBL" id="JAWWNJ010000019">
    <property type="protein sequence ID" value="KAK7036090.1"/>
    <property type="molecule type" value="Genomic_DNA"/>
</dbReference>
<feature type="domain" description="MYND-type" evidence="6">
    <location>
        <begin position="274"/>
        <end position="320"/>
    </location>
</feature>
<evidence type="ECO:0000256" key="4">
    <source>
        <dbReference type="PROSITE-ProRule" id="PRU00134"/>
    </source>
</evidence>
<dbReference type="PROSITE" id="PS50865">
    <property type="entry name" value="ZF_MYND_2"/>
    <property type="match status" value="1"/>
</dbReference>
<protein>
    <submittedName>
        <fullName evidence="7">MYND-type domain-containing protein</fullName>
    </submittedName>
</protein>
<evidence type="ECO:0000313" key="8">
    <source>
        <dbReference type="Proteomes" id="UP001362999"/>
    </source>
</evidence>
<dbReference type="Gene3D" id="6.10.140.2220">
    <property type="match status" value="1"/>
</dbReference>
<reference evidence="7 8" key="1">
    <citation type="journal article" date="2024" name="J Genomics">
        <title>Draft genome sequencing and assembly of Favolaschia claudopus CIRM-BRFM 2984 isolated from oak limbs.</title>
        <authorList>
            <person name="Navarro D."/>
            <person name="Drula E."/>
            <person name="Chaduli D."/>
            <person name="Cazenave R."/>
            <person name="Ahrendt S."/>
            <person name="Wang J."/>
            <person name="Lipzen A."/>
            <person name="Daum C."/>
            <person name="Barry K."/>
            <person name="Grigoriev I.V."/>
            <person name="Favel A."/>
            <person name="Rosso M.N."/>
            <person name="Martin F."/>
        </authorList>
    </citation>
    <scope>NUCLEOTIDE SEQUENCE [LARGE SCALE GENOMIC DNA]</scope>
    <source>
        <strain evidence="7 8">CIRM-BRFM 2984</strain>
    </source>
</reference>
<gene>
    <name evidence="7" type="ORF">R3P38DRAFT_2910554</name>
</gene>
<dbReference type="Pfam" id="PF01753">
    <property type="entry name" value="zf-MYND"/>
    <property type="match status" value="1"/>
</dbReference>
<evidence type="ECO:0000256" key="5">
    <source>
        <dbReference type="SAM" id="MobiDB-lite"/>
    </source>
</evidence>
<evidence type="ECO:0000256" key="2">
    <source>
        <dbReference type="ARBA" id="ARBA00022771"/>
    </source>
</evidence>
<dbReference type="GO" id="GO:0008270">
    <property type="term" value="F:zinc ion binding"/>
    <property type="evidence" value="ECO:0007669"/>
    <property type="project" value="UniProtKB-KW"/>
</dbReference>
<keyword evidence="1" id="KW-0479">Metal-binding</keyword>
<keyword evidence="2 4" id="KW-0863">Zinc-finger</keyword>
<dbReference type="AlphaFoldDB" id="A0AAW0CE91"/>
<accession>A0AAW0CE91</accession>
<dbReference type="Proteomes" id="UP001362999">
    <property type="component" value="Unassembled WGS sequence"/>
</dbReference>
<comment type="caution">
    <text evidence="7">The sequence shown here is derived from an EMBL/GenBank/DDBJ whole genome shotgun (WGS) entry which is preliminary data.</text>
</comment>